<keyword evidence="3" id="KW-1185">Reference proteome</keyword>
<evidence type="ECO:0000256" key="1">
    <source>
        <dbReference type="SAM" id="MobiDB-lite"/>
    </source>
</evidence>
<evidence type="ECO:0000313" key="4">
    <source>
        <dbReference type="WBParaSite" id="nRc.2.0.1.t22444-RA"/>
    </source>
</evidence>
<protein>
    <submittedName>
        <fullName evidence="4">Uncharacterized protein</fullName>
    </submittedName>
</protein>
<feature type="compositionally biased region" description="Polar residues" evidence="1">
    <location>
        <begin position="37"/>
        <end position="46"/>
    </location>
</feature>
<keyword evidence="2" id="KW-1133">Transmembrane helix</keyword>
<dbReference type="WBParaSite" id="nRc.2.0.1.t22444-RA">
    <property type="protein sequence ID" value="nRc.2.0.1.t22444-RA"/>
    <property type="gene ID" value="nRc.2.0.1.g22444"/>
</dbReference>
<sequence length="368" mass="40711">MFDKFRFVRECSHLSRQLSAGESVDGKISTAKDVGPTVSQMKNSSWIDRPKNDNPVAGKKSRRKLLGCAVAVLIVNLVVVAYVLTFFLWSPDNSPLAGIIRGNVIPNMTELCRQKYGVCAYFPSKFVRNCIEEICSTVMLEAFMKRKVPQGFRLGLKKHGTAMTIRIPDDTPCIFNQENKIGMCYQGLCYYDSKDVDLLSNYSNVSVVNGGWKLVEPSVDNCLNESSRARSCSPIPPNCPVVSYVRFRSCTAPIPSTGGTPCWKEGLYTESGLDLTMKNNLGFELWRNLPLTLNNCTIDSSAERSKSCAINAVLSNKTVSSSIPACPAKHCGTDLTFCQSKHENHCLCVWGFCSDLNVNELIIHNTKA</sequence>
<evidence type="ECO:0000256" key="2">
    <source>
        <dbReference type="SAM" id="Phobius"/>
    </source>
</evidence>
<feature type="region of interest" description="Disordered" evidence="1">
    <location>
        <begin position="35"/>
        <end position="58"/>
    </location>
</feature>
<name>A0A915J7J6_ROMCU</name>
<evidence type="ECO:0000313" key="3">
    <source>
        <dbReference type="Proteomes" id="UP000887565"/>
    </source>
</evidence>
<dbReference type="AlphaFoldDB" id="A0A915J7J6"/>
<accession>A0A915J7J6</accession>
<keyword evidence="2" id="KW-0472">Membrane</keyword>
<keyword evidence="2" id="KW-0812">Transmembrane</keyword>
<feature type="transmembrane region" description="Helical" evidence="2">
    <location>
        <begin position="65"/>
        <end position="89"/>
    </location>
</feature>
<reference evidence="4" key="1">
    <citation type="submission" date="2022-11" db="UniProtKB">
        <authorList>
            <consortium name="WormBaseParasite"/>
        </authorList>
    </citation>
    <scope>IDENTIFICATION</scope>
</reference>
<dbReference type="Proteomes" id="UP000887565">
    <property type="component" value="Unplaced"/>
</dbReference>
<organism evidence="3 4">
    <name type="scientific">Romanomermis culicivorax</name>
    <name type="common">Nematode worm</name>
    <dbReference type="NCBI Taxonomy" id="13658"/>
    <lineage>
        <taxon>Eukaryota</taxon>
        <taxon>Metazoa</taxon>
        <taxon>Ecdysozoa</taxon>
        <taxon>Nematoda</taxon>
        <taxon>Enoplea</taxon>
        <taxon>Dorylaimia</taxon>
        <taxon>Mermithida</taxon>
        <taxon>Mermithoidea</taxon>
        <taxon>Mermithidae</taxon>
        <taxon>Romanomermis</taxon>
    </lineage>
</organism>
<proteinExistence type="predicted"/>